<evidence type="ECO:0000259" key="9">
    <source>
        <dbReference type="PROSITE" id="PS51296"/>
    </source>
</evidence>
<evidence type="ECO:0000313" key="11">
    <source>
        <dbReference type="Proteomes" id="UP001501570"/>
    </source>
</evidence>
<dbReference type="Gene3D" id="3.90.380.10">
    <property type="entry name" value="Naphthalene 1,2-dioxygenase Alpha Subunit, Chain A, domain 1"/>
    <property type="match status" value="1"/>
</dbReference>
<keyword evidence="3" id="KW-0479">Metal-binding</keyword>
<dbReference type="SUPFAM" id="SSF50022">
    <property type="entry name" value="ISP domain"/>
    <property type="match status" value="1"/>
</dbReference>
<keyword evidence="8" id="KW-0520">NAD</keyword>
<dbReference type="Pfam" id="PF00848">
    <property type="entry name" value="Ring_hydroxyl_A"/>
    <property type="match status" value="1"/>
</dbReference>
<evidence type="ECO:0000256" key="8">
    <source>
        <dbReference type="ARBA" id="ARBA00023027"/>
    </source>
</evidence>
<keyword evidence="5" id="KW-0560">Oxidoreductase</keyword>
<dbReference type="PROSITE" id="PS51296">
    <property type="entry name" value="RIESKE"/>
    <property type="match status" value="1"/>
</dbReference>
<dbReference type="RefSeq" id="WP_345632505.1">
    <property type="nucleotide sequence ID" value="NZ_BAABJQ010000013.1"/>
</dbReference>
<evidence type="ECO:0000256" key="3">
    <source>
        <dbReference type="ARBA" id="ARBA00022723"/>
    </source>
</evidence>
<keyword evidence="11" id="KW-1185">Reference proteome</keyword>
<evidence type="ECO:0000256" key="4">
    <source>
        <dbReference type="ARBA" id="ARBA00022964"/>
    </source>
</evidence>
<evidence type="ECO:0000313" key="10">
    <source>
        <dbReference type="EMBL" id="GAA5190220.1"/>
    </source>
</evidence>
<evidence type="ECO:0000256" key="7">
    <source>
        <dbReference type="ARBA" id="ARBA00023014"/>
    </source>
</evidence>
<gene>
    <name evidence="10" type="ORF">GCM10023322_44880</name>
</gene>
<protein>
    <submittedName>
        <fullName evidence="10">Aromatic ring-hydroxylating dioxygenase subunit alpha</fullName>
    </submittedName>
</protein>
<dbReference type="PANTHER" id="PTHR43756">
    <property type="entry name" value="CHOLINE MONOOXYGENASE, CHLOROPLASTIC"/>
    <property type="match status" value="1"/>
</dbReference>
<comment type="similarity">
    <text evidence="1">Belongs to the bacterial ring-hydroxylating dioxygenase alpha subunit family.</text>
</comment>
<dbReference type="InterPro" id="IPR001663">
    <property type="entry name" value="Rng_hydr_dOase-A"/>
</dbReference>
<dbReference type="GO" id="GO:0051213">
    <property type="term" value="F:dioxygenase activity"/>
    <property type="evidence" value="ECO:0007669"/>
    <property type="project" value="UniProtKB-KW"/>
</dbReference>
<dbReference type="Proteomes" id="UP001501570">
    <property type="component" value="Unassembled WGS sequence"/>
</dbReference>
<dbReference type="Pfam" id="PF00355">
    <property type="entry name" value="Rieske"/>
    <property type="match status" value="1"/>
</dbReference>
<dbReference type="InterPro" id="IPR017941">
    <property type="entry name" value="Rieske_2Fe-2S"/>
</dbReference>
<keyword evidence="6" id="KW-0408">Iron</keyword>
<dbReference type="PRINTS" id="PR00090">
    <property type="entry name" value="RNGDIOXGNASE"/>
</dbReference>
<proteinExistence type="inferred from homology"/>
<dbReference type="SUPFAM" id="SSF55961">
    <property type="entry name" value="Bet v1-like"/>
    <property type="match status" value="1"/>
</dbReference>
<keyword evidence="2" id="KW-0001">2Fe-2S</keyword>
<dbReference type="PANTHER" id="PTHR43756:SF1">
    <property type="entry name" value="3-PHENYLPROPIONATE_CINNAMIC ACID DIOXYGENASE SUBUNIT ALPHA"/>
    <property type="match status" value="1"/>
</dbReference>
<evidence type="ECO:0000256" key="5">
    <source>
        <dbReference type="ARBA" id="ARBA00023002"/>
    </source>
</evidence>
<keyword evidence="4 10" id="KW-0223">Dioxygenase</keyword>
<dbReference type="EMBL" id="BAABJQ010000013">
    <property type="protein sequence ID" value="GAA5190220.1"/>
    <property type="molecule type" value="Genomic_DNA"/>
</dbReference>
<dbReference type="Gene3D" id="2.102.10.10">
    <property type="entry name" value="Rieske [2Fe-2S] iron-sulphur domain"/>
    <property type="match status" value="1"/>
</dbReference>
<name>A0ABP9S423_9ACTN</name>
<comment type="caution">
    <text evidence="10">The sequence shown here is derived from an EMBL/GenBank/DDBJ whole genome shotgun (WGS) entry which is preliminary data.</text>
</comment>
<evidence type="ECO:0000256" key="1">
    <source>
        <dbReference type="ARBA" id="ARBA00008751"/>
    </source>
</evidence>
<evidence type="ECO:0000256" key="2">
    <source>
        <dbReference type="ARBA" id="ARBA00022714"/>
    </source>
</evidence>
<keyword evidence="7" id="KW-0411">Iron-sulfur</keyword>
<accession>A0ABP9S423</accession>
<dbReference type="InterPro" id="IPR015879">
    <property type="entry name" value="Ring_hydroxy_dOase_asu_C_dom"/>
</dbReference>
<dbReference type="InterPro" id="IPR036922">
    <property type="entry name" value="Rieske_2Fe-2S_sf"/>
</dbReference>
<organism evidence="10 11">
    <name type="scientific">Rugosimonospora acidiphila</name>
    <dbReference type="NCBI Taxonomy" id="556531"/>
    <lineage>
        <taxon>Bacteria</taxon>
        <taxon>Bacillati</taxon>
        <taxon>Actinomycetota</taxon>
        <taxon>Actinomycetes</taxon>
        <taxon>Micromonosporales</taxon>
        <taxon>Micromonosporaceae</taxon>
        <taxon>Rugosimonospora</taxon>
    </lineage>
</organism>
<dbReference type="InterPro" id="IPR015881">
    <property type="entry name" value="ARHD_Rieske_2Fe_2S"/>
</dbReference>
<sequence length="455" mass="50857">MTTVHPGTRTGGLDALLSRVRESLADGFLPLQVFNDADVYDAELERVFGRSWVFLAHETEIPNPGDYVLRRIGEDPFIVSRGNDGQIRAFFNSCRHRGTQVCRYEKGNSNSFRCPFHGWTYNNLGNLTGVPSRAQAYPQMDLADWSLHQAPKVDTYHGLVFACLDPEAVPLSEYIGDMGWYLDTNLLAHPDGLEVIGEPLRWNIEANWKLGAETFCGDSYHLQHLHRSVFEVGLVPQFRGKAETRRGLDVHVSECSGHATVIIRGPEEARIFWGSPDELKAQYRQGELSDAQFSLARRSIFQVGTVFPNFSFMHTSTAFSVGGVAGSYFIIRQWQPKGPNRVEAWNWTLVPRGLSEEAKQIAHRAALSQVGPSGNFEAEDSVVWEGITRVAGSAFARRIGAKLHYAMGLDDGSAQVMEDFEGPGTVYDTRLEDGVQRTLYRRWLQEISRGDGTAV</sequence>
<dbReference type="PROSITE" id="PS00570">
    <property type="entry name" value="RING_HYDROXYL_ALPHA"/>
    <property type="match status" value="1"/>
</dbReference>
<feature type="domain" description="Rieske" evidence="9">
    <location>
        <begin position="52"/>
        <end position="148"/>
    </location>
</feature>
<evidence type="ECO:0000256" key="6">
    <source>
        <dbReference type="ARBA" id="ARBA00023004"/>
    </source>
</evidence>
<reference evidence="11" key="1">
    <citation type="journal article" date="2019" name="Int. J. Syst. Evol. Microbiol.">
        <title>The Global Catalogue of Microorganisms (GCM) 10K type strain sequencing project: providing services to taxonomists for standard genome sequencing and annotation.</title>
        <authorList>
            <consortium name="The Broad Institute Genomics Platform"/>
            <consortium name="The Broad Institute Genome Sequencing Center for Infectious Disease"/>
            <person name="Wu L."/>
            <person name="Ma J."/>
        </authorList>
    </citation>
    <scope>NUCLEOTIDE SEQUENCE [LARGE SCALE GENOMIC DNA]</scope>
    <source>
        <strain evidence="11">JCM 18304</strain>
    </source>
</reference>